<dbReference type="PROSITE" id="PS00211">
    <property type="entry name" value="ABC_TRANSPORTER_1"/>
    <property type="match status" value="1"/>
</dbReference>
<dbReference type="FunFam" id="1.20.1560.10:FF:000020">
    <property type="entry name" value="ABC metal ion transporter"/>
    <property type="match status" value="1"/>
</dbReference>
<feature type="transmembrane region" description="Helical" evidence="12">
    <location>
        <begin position="946"/>
        <end position="968"/>
    </location>
</feature>
<feature type="domain" description="ABC transmembrane type-1" evidence="14">
    <location>
        <begin position="925"/>
        <end position="1034"/>
    </location>
</feature>
<dbReference type="CDD" id="cd03250">
    <property type="entry name" value="ABCC_MRP_domain1"/>
    <property type="match status" value="1"/>
</dbReference>
<accession>A0A7R9QGK4</accession>
<evidence type="ECO:0000256" key="4">
    <source>
        <dbReference type="ARBA" id="ARBA00022554"/>
    </source>
</evidence>
<feature type="transmembrane region" description="Helical" evidence="12">
    <location>
        <begin position="901"/>
        <end position="920"/>
    </location>
</feature>
<dbReference type="InterPro" id="IPR011527">
    <property type="entry name" value="ABC1_TM_dom"/>
</dbReference>
<dbReference type="InterPro" id="IPR027417">
    <property type="entry name" value="P-loop_NTPase"/>
</dbReference>
<dbReference type="Gene3D" id="3.40.50.300">
    <property type="entry name" value="P-loop containing nucleotide triphosphate hydrolases"/>
    <property type="match status" value="2"/>
</dbReference>
<evidence type="ECO:0000256" key="6">
    <source>
        <dbReference type="ARBA" id="ARBA00022737"/>
    </source>
</evidence>
<evidence type="ECO:0000256" key="12">
    <source>
        <dbReference type="SAM" id="Phobius"/>
    </source>
</evidence>
<dbReference type="GO" id="GO:0000323">
    <property type="term" value="C:lytic vacuole"/>
    <property type="evidence" value="ECO:0007669"/>
    <property type="project" value="UniProtKB-ARBA"/>
</dbReference>
<keyword evidence="5 12" id="KW-0812">Transmembrane</keyword>
<feature type="compositionally biased region" description="Polar residues" evidence="11">
    <location>
        <begin position="226"/>
        <end position="247"/>
    </location>
</feature>
<keyword evidence="8" id="KW-0067">ATP-binding</keyword>
<dbReference type="SUPFAM" id="SSF90123">
    <property type="entry name" value="ABC transporter transmembrane region"/>
    <property type="match status" value="2"/>
</dbReference>
<dbReference type="InterPro" id="IPR003439">
    <property type="entry name" value="ABC_transporter-like_ATP-bd"/>
</dbReference>
<keyword evidence="7" id="KW-0547">Nucleotide-binding</keyword>
<dbReference type="GO" id="GO:0140359">
    <property type="term" value="F:ABC-type transporter activity"/>
    <property type="evidence" value="ECO:0007669"/>
    <property type="project" value="InterPro"/>
</dbReference>
<keyword evidence="9 12" id="KW-1133">Transmembrane helix</keyword>
<evidence type="ECO:0000256" key="3">
    <source>
        <dbReference type="ARBA" id="ARBA00022448"/>
    </source>
</evidence>
<evidence type="ECO:0000256" key="10">
    <source>
        <dbReference type="ARBA" id="ARBA00023136"/>
    </source>
</evidence>
<dbReference type="Pfam" id="PF00005">
    <property type="entry name" value="ABC_tran"/>
    <property type="match status" value="2"/>
</dbReference>
<dbReference type="CDD" id="cd18603">
    <property type="entry name" value="ABC_6TM_MRP1_2_3_6_D2_like"/>
    <property type="match status" value="1"/>
</dbReference>
<dbReference type="PROSITE" id="PS50893">
    <property type="entry name" value="ABC_TRANSPORTER_2"/>
    <property type="match status" value="2"/>
</dbReference>
<evidence type="ECO:0000256" key="1">
    <source>
        <dbReference type="ARBA" id="ARBA00004128"/>
    </source>
</evidence>
<comment type="similarity">
    <text evidence="2">Belongs to the ABC transporter superfamily. ABCC family. Conjugate transporter (TC 3.A.1.208) subfamily.</text>
</comment>
<dbReference type="Pfam" id="PF00664">
    <property type="entry name" value="ABC_membrane"/>
    <property type="match status" value="3"/>
</dbReference>
<evidence type="ECO:0000313" key="16">
    <source>
        <dbReference type="Proteomes" id="UP000728032"/>
    </source>
</evidence>
<dbReference type="SMART" id="SM00382">
    <property type="entry name" value="AAA"/>
    <property type="match status" value="2"/>
</dbReference>
<dbReference type="CDD" id="cd03244">
    <property type="entry name" value="ABCC_MRP_domain2"/>
    <property type="match status" value="1"/>
</dbReference>
<feature type="domain" description="ABC transmembrane type-1" evidence="14">
    <location>
        <begin position="284"/>
        <end position="583"/>
    </location>
</feature>
<dbReference type="PANTHER" id="PTHR24223:SF443">
    <property type="entry name" value="MULTIDRUG-RESISTANCE LIKE PROTEIN 1, ISOFORM I"/>
    <property type="match status" value="1"/>
</dbReference>
<feature type="domain" description="ABC transporter" evidence="13">
    <location>
        <begin position="1162"/>
        <end position="1396"/>
    </location>
</feature>
<dbReference type="GO" id="GO:0005774">
    <property type="term" value="C:vacuolar membrane"/>
    <property type="evidence" value="ECO:0007669"/>
    <property type="project" value="UniProtKB-SubCell"/>
</dbReference>
<feature type="domain" description="ABC transporter" evidence="13">
    <location>
        <begin position="614"/>
        <end position="850"/>
    </location>
</feature>
<gene>
    <name evidence="15" type="ORF">ONB1V03_LOCUS4979</name>
</gene>
<dbReference type="GO" id="GO:0016887">
    <property type="term" value="F:ATP hydrolysis activity"/>
    <property type="evidence" value="ECO:0007669"/>
    <property type="project" value="InterPro"/>
</dbReference>
<feature type="transmembrane region" description="Helical" evidence="12">
    <location>
        <begin position="62"/>
        <end position="82"/>
    </location>
</feature>
<proteinExistence type="inferred from homology"/>
<feature type="region of interest" description="Disordered" evidence="11">
    <location>
        <begin position="225"/>
        <end position="262"/>
    </location>
</feature>
<dbReference type="PANTHER" id="PTHR24223">
    <property type="entry name" value="ATP-BINDING CASSETTE SUB-FAMILY C"/>
    <property type="match status" value="1"/>
</dbReference>
<dbReference type="EMBL" id="CAJPVJ010001883">
    <property type="protein sequence ID" value="CAG2165437.1"/>
    <property type="molecule type" value="Genomic_DNA"/>
</dbReference>
<dbReference type="InterPro" id="IPR036640">
    <property type="entry name" value="ABC1_TM_sf"/>
</dbReference>
<evidence type="ECO:0000259" key="13">
    <source>
        <dbReference type="PROSITE" id="PS50893"/>
    </source>
</evidence>
<evidence type="ECO:0000313" key="15">
    <source>
        <dbReference type="EMBL" id="CAD7645007.1"/>
    </source>
</evidence>
<evidence type="ECO:0000256" key="8">
    <source>
        <dbReference type="ARBA" id="ARBA00022840"/>
    </source>
</evidence>
<feature type="transmembrane region" description="Helical" evidence="12">
    <location>
        <begin position="517"/>
        <end position="546"/>
    </location>
</feature>
<evidence type="ECO:0000256" key="2">
    <source>
        <dbReference type="ARBA" id="ARBA00009726"/>
    </source>
</evidence>
<keyword evidence="10 12" id="KW-0472">Membrane</keyword>
<feature type="transmembrane region" description="Helical" evidence="12">
    <location>
        <begin position="121"/>
        <end position="143"/>
    </location>
</feature>
<evidence type="ECO:0000256" key="7">
    <source>
        <dbReference type="ARBA" id="ARBA00022741"/>
    </source>
</evidence>
<feature type="region of interest" description="Disordered" evidence="11">
    <location>
        <begin position="855"/>
        <end position="876"/>
    </location>
</feature>
<keyword evidence="4" id="KW-0926">Vacuole</keyword>
<keyword evidence="16" id="KW-1185">Reference proteome</keyword>
<feature type="non-terminal residue" evidence="15">
    <location>
        <position position="1"/>
    </location>
</feature>
<feature type="transmembrane region" description="Helical" evidence="12">
    <location>
        <begin position="397"/>
        <end position="416"/>
    </location>
</feature>
<evidence type="ECO:0000259" key="14">
    <source>
        <dbReference type="PROSITE" id="PS50929"/>
    </source>
</evidence>
<organism evidence="15">
    <name type="scientific">Oppiella nova</name>
    <dbReference type="NCBI Taxonomy" id="334625"/>
    <lineage>
        <taxon>Eukaryota</taxon>
        <taxon>Metazoa</taxon>
        <taxon>Ecdysozoa</taxon>
        <taxon>Arthropoda</taxon>
        <taxon>Chelicerata</taxon>
        <taxon>Arachnida</taxon>
        <taxon>Acari</taxon>
        <taxon>Acariformes</taxon>
        <taxon>Sarcoptiformes</taxon>
        <taxon>Oribatida</taxon>
        <taxon>Brachypylina</taxon>
        <taxon>Oppioidea</taxon>
        <taxon>Oppiidae</taxon>
        <taxon>Oppiella</taxon>
    </lineage>
</organism>
<evidence type="ECO:0000256" key="9">
    <source>
        <dbReference type="ARBA" id="ARBA00022989"/>
    </source>
</evidence>
<dbReference type="InterPro" id="IPR017871">
    <property type="entry name" value="ABC_transporter-like_CS"/>
</dbReference>
<feature type="transmembrane region" description="Helical" evidence="12">
    <location>
        <begin position="422"/>
        <end position="441"/>
    </location>
</feature>
<dbReference type="FunFam" id="3.40.50.300:FF:000074">
    <property type="entry name" value="Multidrug resistance-associated protein 5 isoform 1"/>
    <property type="match status" value="1"/>
</dbReference>
<dbReference type="OrthoDB" id="6412548at2759"/>
<reference evidence="15" key="1">
    <citation type="submission" date="2020-11" db="EMBL/GenBank/DDBJ databases">
        <authorList>
            <person name="Tran Van P."/>
        </authorList>
    </citation>
    <scope>NUCLEOTIDE SEQUENCE</scope>
</reference>
<dbReference type="SUPFAM" id="SSF52540">
    <property type="entry name" value="P-loop containing nucleoside triphosphate hydrolases"/>
    <property type="match status" value="2"/>
</dbReference>
<name>A0A7R9QGK4_9ACAR</name>
<feature type="transmembrane region" description="Helical" evidence="12">
    <location>
        <begin position="1070"/>
        <end position="1089"/>
    </location>
</feature>
<dbReference type="EMBL" id="OC916708">
    <property type="protein sequence ID" value="CAD7645007.1"/>
    <property type="molecule type" value="Genomic_DNA"/>
</dbReference>
<keyword evidence="3" id="KW-0813">Transport</keyword>
<dbReference type="CDD" id="cd18595">
    <property type="entry name" value="ABC_6TM_MRP1_2_3_6_D1_like"/>
    <property type="match status" value="1"/>
</dbReference>
<dbReference type="PROSITE" id="PS50929">
    <property type="entry name" value="ABC_TM1F"/>
    <property type="match status" value="3"/>
</dbReference>
<feature type="transmembrane region" description="Helical" evidence="12">
    <location>
        <begin position="319"/>
        <end position="343"/>
    </location>
</feature>
<dbReference type="InterPro" id="IPR003593">
    <property type="entry name" value="AAA+_ATPase"/>
</dbReference>
<keyword evidence="6" id="KW-0677">Repeat</keyword>
<feature type="transmembrane region" description="Helical" evidence="12">
    <location>
        <begin position="279"/>
        <end position="299"/>
    </location>
</feature>
<dbReference type="GO" id="GO:0005524">
    <property type="term" value="F:ATP binding"/>
    <property type="evidence" value="ECO:0007669"/>
    <property type="project" value="UniProtKB-KW"/>
</dbReference>
<dbReference type="Gene3D" id="1.20.1560.10">
    <property type="entry name" value="ABC transporter type 1, transmembrane domain"/>
    <property type="match status" value="4"/>
</dbReference>
<comment type="subcellular location">
    <subcellularLocation>
        <location evidence="1">Vacuole membrane</location>
        <topology evidence="1">Multi-pass membrane protein</topology>
    </subcellularLocation>
</comment>
<dbReference type="FunFam" id="3.40.50.300:FF:000997">
    <property type="entry name" value="Multidrug resistance-associated protein 1"/>
    <property type="match status" value="1"/>
</dbReference>
<evidence type="ECO:0000256" key="11">
    <source>
        <dbReference type="SAM" id="MobiDB-lite"/>
    </source>
</evidence>
<protein>
    <recommendedName>
        <fullName evidence="17">Multidrug resistance-associated protein 1</fullName>
    </recommendedName>
</protein>
<dbReference type="Proteomes" id="UP000728032">
    <property type="component" value="Unassembled WGS sequence"/>
</dbReference>
<evidence type="ECO:0008006" key="17">
    <source>
        <dbReference type="Google" id="ProtNLM"/>
    </source>
</evidence>
<sequence length="1402" mass="158374">DNNLTWYTSRPELTECFDKTALVWTPTIFLFIFSPLLLYSFIRSLLVKHNDNSGDKIASLPDITAGFMRLISSAAIFVLFWLQVRRGIHTSGVIWFYFLISVICGAPTLHGHIHWHRPEVYEWILFCTSYSVTIVLFFIYCFADTLPRNEKKGDETSANCPKDSASFLSRLTFQWFTAMAIQGWRKPLTVPDLWNVRDGDNCATIYTLFNKYWLSLERKQDKKLFNRQTSTQSNSKTNDKNGLNYNGGTKPKPSRQTSKSDKEFAKPKVGIMQTMYRTFWFYFLTGAFFKLLNDVLTFLNPQIMKILMAYINDKNEEEWHGYLYAVLLFVVTMLQILTLNYYFNRMMVIGMRIRTCLVAAIYRKSLRLSNTAKTQSTTGEIVNLMAVDAQRFIEMTAFINLIWSAPLQILLSMYFLWQELGISVLGGLAVMLIMIPINGWLTKVSKTLQIKQMKLKDERVKAMNEILNGIKLKDERVKAMNEILNGIKVLKLYGWEQAFMDDILKIRNRELNNLKTINYIGCVLQCLWYCAPFFVSFVSFAIYVLIDSDNQLTATKAFVSLSLFNILRFPLTMLPNLVTSIIMTSVSVKRLNKFLNASELSGYVSRDFNEKTAISVRNASFSWQKTTESDATEDSHHMILNDINFEIEKNSFVAVVGSVGSGKSSLLSALLGDMEIEDGSINICSSQKIAYVPQQAWIQNSSLKNNILFGKTLDDKRYQSVINACALKPDLEILPGGDETEIGEKGINLSGGQKQRVSLARACFSDADLYLFDDPLSAVDSHVGKHIFEEVMDSKTGFLRNKTRVLVTNSLTFLPQTDKIIVLREGSIGETGTFDELMTRKGYFAELINQYSSNSLNKEEEEEKGPKKKSGTVKETKGEKKLVEAEKAETGRVKYSVYFRYFRAISLFWCINTLINYALMQTSVAGSSLWLAEWSDATERGDTRTAYYLGIYGALGLIQAVFVTYGWYAMTRGSIKAAKFLHQKMLEQILHSPMSFFDTTPLGRILNRFSKDVDTCDATLQQTISETLSGVATIRAYGVNEQFIKESDDRLDLNNACFYPNVAANRWLSIRLEMVANFIILFAAIFAVLQRDDLGASEVGLIVSYALSTTQNLNWLVRVISDLETNIVGVERILEYTDLNTEAEWHLEATAPQSGWPFKGNIDFESYSTKYREGLDLVLKQISVNISAGEKIGIVGRTGAGKSSLTLALFRLIEATNGKIVIDGINISDIGLHQLRSRLTIIPQDPILFSGTIRSNLDPFSSYSDDQIWKALELSHLKAFVLSLDSSLEHKVAEGGENLSVGQRQLICLARALLRNTKVLILDEATAAVDLETDSLIQTTIRKAFSECTVLTIAHRLHTILDSNRVLVLDEGRIAEFNSPENLLANENSVFYSLAKDAGIKS</sequence>
<feature type="transmembrane region" description="Helical" evidence="12">
    <location>
        <begin position="21"/>
        <end position="42"/>
    </location>
</feature>
<dbReference type="InterPro" id="IPR050173">
    <property type="entry name" value="ABC_transporter_C-like"/>
</dbReference>
<feature type="domain" description="ABC transmembrane type-1" evidence="14">
    <location>
        <begin position="1035"/>
        <end position="1125"/>
    </location>
</feature>
<evidence type="ECO:0000256" key="5">
    <source>
        <dbReference type="ARBA" id="ARBA00022692"/>
    </source>
</evidence>
<feature type="transmembrane region" description="Helical" evidence="12">
    <location>
        <begin position="566"/>
        <end position="588"/>
    </location>
</feature>
<feature type="transmembrane region" description="Helical" evidence="12">
    <location>
        <begin position="94"/>
        <end position="115"/>
    </location>
</feature>